<reference evidence="2 3" key="1">
    <citation type="submission" date="2019-05" db="EMBL/GenBank/DDBJ databases">
        <title>Another draft genome of Portunus trituberculatus and its Hox gene families provides insights of decapod evolution.</title>
        <authorList>
            <person name="Jeong J.-H."/>
            <person name="Song I."/>
            <person name="Kim S."/>
            <person name="Choi T."/>
            <person name="Kim D."/>
            <person name="Ryu S."/>
            <person name="Kim W."/>
        </authorList>
    </citation>
    <scope>NUCLEOTIDE SEQUENCE [LARGE SCALE GENOMIC DNA]</scope>
    <source>
        <tissue evidence="2">Muscle</tissue>
    </source>
</reference>
<organism evidence="2 3">
    <name type="scientific">Portunus trituberculatus</name>
    <name type="common">Swimming crab</name>
    <name type="synonym">Neptunus trituberculatus</name>
    <dbReference type="NCBI Taxonomy" id="210409"/>
    <lineage>
        <taxon>Eukaryota</taxon>
        <taxon>Metazoa</taxon>
        <taxon>Ecdysozoa</taxon>
        <taxon>Arthropoda</taxon>
        <taxon>Crustacea</taxon>
        <taxon>Multicrustacea</taxon>
        <taxon>Malacostraca</taxon>
        <taxon>Eumalacostraca</taxon>
        <taxon>Eucarida</taxon>
        <taxon>Decapoda</taxon>
        <taxon>Pleocyemata</taxon>
        <taxon>Brachyura</taxon>
        <taxon>Eubrachyura</taxon>
        <taxon>Portunoidea</taxon>
        <taxon>Portunidae</taxon>
        <taxon>Portuninae</taxon>
        <taxon>Portunus</taxon>
    </lineage>
</organism>
<keyword evidence="3" id="KW-1185">Reference proteome</keyword>
<protein>
    <submittedName>
        <fullName evidence="2">Uncharacterized protein</fullName>
    </submittedName>
</protein>
<evidence type="ECO:0000313" key="3">
    <source>
        <dbReference type="Proteomes" id="UP000324222"/>
    </source>
</evidence>
<sequence>MVTARPLPPASGIRQHGKSNFVGANNNNNNNKKNNDEDDEDNNNNKKKTGEGEGEGVRVWGGAERAG</sequence>
<evidence type="ECO:0000256" key="1">
    <source>
        <dbReference type="SAM" id="MobiDB-lite"/>
    </source>
</evidence>
<feature type="region of interest" description="Disordered" evidence="1">
    <location>
        <begin position="1"/>
        <end position="67"/>
    </location>
</feature>
<gene>
    <name evidence="2" type="ORF">E2C01_052620</name>
</gene>
<dbReference type="EMBL" id="VSRR010015837">
    <property type="protein sequence ID" value="MPC58613.1"/>
    <property type="molecule type" value="Genomic_DNA"/>
</dbReference>
<accession>A0A5B7GM98</accession>
<dbReference type="Proteomes" id="UP000324222">
    <property type="component" value="Unassembled WGS sequence"/>
</dbReference>
<dbReference type="AlphaFoldDB" id="A0A5B7GM98"/>
<proteinExistence type="predicted"/>
<comment type="caution">
    <text evidence="2">The sequence shown here is derived from an EMBL/GenBank/DDBJ whole genome shotgun (WGS) entry which is preliminary data.</text>
</comment>
<evidence type="ECO:0000313" key="2">
    <source>
        <dbReference type="EMBL" id="MPC58613.1"/>
    </source>
</evidence>
<name>A0A5B7GM98_PORTR</name>